<feature type="transmembrane region" description="Helical" evidence="17">
    <location>
        <begin position="1173"/>
        <end position="1202"/>
    </location>
</feature>
<evidence type="ECO:0000256" key="14">
    <source>
        <dbReference type="ARBA" id="ARBA00023221"/>
    </source>
</evidence>
<evidence type="ECO:0000313" key="20">
    <source>
        <dbReference type="Proteomes" id="UP000001554"/>
    </source>
</evidence>
<keyword evidence="8" id="KW-0445">Lipid transport</keyword>
<dbReference type="Pfam" id="PF12349">
    <property type="entry name" value="Sterol-sensing"/>
    <property type="match status" value="1"/>
</dbReference>
<dbReference type="GeneID" id="118404688"/>
<dbReference type="OrthoDB" id="6510177at2759"/>
<feature type="signal peptide" evidence="18">
    <location>
        <begin position="1"/>
        <end position="19"/>
    </location>
</feature>
<evidence type="ECO:0000256" key="1">
    <source>
        <dbReference type="ARBA" id="ARBA00004127"/>
    </source>
</evidence>
<dbReference type="KEGG" id="bfo:118404688"/>
<feature type="transmembrane region" description="Helical" evidence="17">
    <location>
        <begin position="1294"/>
        <end position="1317"/>
    </location>
</feature>
<keyword evidence="6 18" id="KW-0732">Signal</keyword>
<dbReference type="FunFam" id="1.20.1640.10:FF:000008">
    <property type="entry name" value="NPC intracellular cholesterol transporter 1"/>
    <property type="match status" value="1"/>
</dbReference>
<evidence type="ECO:0000256" key="18">
    <source>
        <dbReference type="SAM" id="SignalP"/>
    </source>
</evidence>
<keyword evidence="10 17" id="KW-0472">Membrane</keyword>
<feature type="transmembrane region" description="Helical" evidence="17">
    <location>
        <begin position="1208"/>
        <end position="1235"/>
    </location>
</feature>
<evidence type="ECO:0000256" key="10">
    <source>
        <dbReference type="ARBA" id="ARBA00023136"/>
    </source>
</evidence>
<dbReference type="Proteomes" id="UP000001554">
    <property type="component" value="Chromosome 17"/>
</dbReference>
<dbReference type="InterPro" id="IPR053958">
    <property type="entry name" value="HMGCR/SNAP/NPC1-like_SSD"/>
</dbReference>
<comment type="similarity">
    <text evidence="2">Belongs to the patched family.</text>
</comment>
<dbReference type="GO" id="GO:0030299">
    <property type="term" value="P:intestinal cholesterol absorption"/>
    <property type="evidence" value="ECO:0000318"/>
    <property type="project" value="GO_Central"/>
</dbReference>
<dbReference type="PROSITE" id="PS50156">
    <property type="entry name" value="SSD"/>
    <property type="match status" value="1"/>
</dbReference>
<dbReference type="OMA" id="WWFDVES"/>
<feature type="region of interest" description="Disordered" evidence="16">
    <location>
        <begin position="1332"/>
        <end position="1368"/>
    </location>
</feature>
<dbReference type="RefSeq" id="XP_035659827.1">
    <property type="nucleotide sequence ID" value="XM_035803934.1"/>
</dbReference>
<keyword evidence="4" id="KW-0153">Cholesterol metabolism</keyword>
<evidence type="ECO:0000256" key="5">
    <source>
        <dbReference type="ARBA" id="ARBA00022692"/>
    </source>
</evidence>
<dbReference type="NCBIfam" id="TIGR00917">
    <property type="entry name" value="2A060601"/>
    <property type="match status" value="1"/>
</dbReference>
<feature type="transmembrane region" description="Helical" evidence="17">
    <location>
        <begin position="1256"/>
        <end position="1282"/>
    </location>
</feature>
<evidence type="ECO:0000256" key="6">
    <source>
        <dbReference type="ARBA" id="ARBA00022729"/>
    </source>
</evidence>
<feature type="chain" id="PRO_5039932580" evidence="18">
    <location>
        <begin position="20"/>
        <end position="1368"/>
    </location>
</feature>
<feature type="transmembrane region" description="Helical" evidence="17">
    <location>
        <begin position="796"/>
        <end position="820"/>
    </location>
</feature>
<comment type="catalytic activity">
    <reaction evidence="15">
        <text>cholesterol(in) = cholesterol(out)</text>
        <dbReference type="Rhea" id="RHEA:39747"/>
        <dbReference type="ChEBI" id="CHEBI:16113"/>
    </reaction>
</comment>
<evidence type="ECO:0000259" key="19">
    <source>
        <dbReference type="PROSITE" id="PS50156"/>
    </source>
</evidence>
<evidence type="ECO:0000256" key="9">
    <source>
        <dbReference type="ARBA" id="ARBA00023098"/>
    </source>
</evidence>
<evidence type="ECO:0000313" key="21">
    <source>
        <dbReference type="RefSeq" id="XP_035659827.1"/>
    </source>
</evidence>
<reference evidence="20" key="1">
    <citation type="journal article" date="2020" name="Nat. Ecol. Evol.">
        <title>Deeply conserved synteny resolves early events in vertebrate evolution.</title>
        <authorList>
            <person name="Simakov O."/>
            <person name="Marletaz F."/>
            <person name="Yue J.X."/>
            <person name="O'Connell B."/>
            <person name="Jenkins J."/>
            <person name="Brandt A."/>
            <person name="Calef R."/>
            <person name="Tung C.H."/>
            <person name="Huang T.K."/>
            <person name="Schmutz J."/>
            <person name="Satoh N."/>
            <person name="Yu J.K."/>
            <person name="Putnam N.H."/>
            <person name="Green R.E."/>
            <person name="Rokhsar D.S."/>
        </authorList>
    </citation>
    <scope>NUCLEOTIDE SEQUENCE [LARGE SCALE GENOMIC DNA]</scope>
    <source>
        <strain evidence="20">S238N-H82</strain>
    </source>
</reference>
<dbReference type="GO" id="GO:0005886">
    <property type="term" value="C:plasma membrane"/>
    <property type="evidence" value="ECO:0000318"/>
    <property type="project" value="GO_Central"/>
</dbReference>
<dbReference type="InterPro" id="IPR032190">
    <property type="entry name" value="NPC1_N"/>
</dbReference>
<keyword evidence="11" id="KW-1015">Disulfide bond</keyword>
<dbReference type="GO" id="GO:0012505">
    <property type="term" value="C:endomembrane system"/>
    <property type="evidence" value="ECO:0007669"/>
    <property type="project" value="UniProtKB-SubCell"/>
</dbReference>
<evidence type="ECO:0000256" key="2">
    <source>
        <dbReference type="ARBA" id="ARBA00005585"/>
    </source>
</evidence>
<dbReference type="InterPro" id="IPR004765">
    <property type="entry name" value="NPC1-like"/>
</dbReference>
<dbReference type="PANTHER" id="PTHR45727">
    <property type="entry name" value="NPC INTRACELLULAR CHOLESTEROL TRANSPORTER 1"/>
    <property type="match status" value="1"/>
</dbReference>
<dbReference type="Pfam" id="PF22314">
    <property type="entry name" value="NPC1_MLD"/>
    <property type="match status" value="1"/>
</dbReference>
<accession>A0A9J7KI57</accession>
<keyword evidence="3" id="KW-0813">Transport</keyword>
<feature type="transmembrane region" description="Helical" evidence="17">
    <location>
        <begin position="753"/>
        <end position="775"/>
    </location>
</feature>
<keyword evidence="14" id="KW-0753">Steroid metabolism</keyword>
<feature type="transmembrane region" description="Helical" evidence="17">
    <location>
        <begin position="413"/>
        <end position="431"/>
    </location>
</feature>
<dbReference type="SUPFAM" id="SSF82866">
    <property type="entry name" value="Multidrug efflux transporter AcrB transmembrane domain"/>
    <property type="match status" value="2"/>
</dbReference>
<keyword evidence="7 17" id="KW-1133">Transmembrane helix</keyword>
<keyword evidence="5 17" id="KW-0812">Transmembrane</keyword>
<proteinExistence type="inferred from homology"/>
<sequence>MWKWLRLWVTAACLVVVRCADEGHCVWHGECGASLGSKHYNCEYTGPPKPLEDREGRDILSQLCPHLAGDGSSPPKVCCDINQIKTLQNNMQVPQQALQRCPSCFQNLVRLYCELTCSPNGSNFITIDKTSPYTPPTQTPFHTPSFAAHNLTAFIETPNEAPIIQLNENDVLQPRSDVFSVGNDTQQYNVVEVTYYVSFDFAWGLYNSCQMVQFPASNSRALSILCGMAAKDCTSPEIWLGYMGSKDNGQTPFQINFVINNTGPNSTIHPMDDQAFSCAQSPDDVSAACSCQDCPAVCGPRPEPPPPAKKWQIFGIDGMTVVMSFSYVGFAFLFCMVLTLTFLIRRCGSKPSDSDDLCSFVGEDSINSDPALVNQKIVTSADIGCFEKCGEMMENFMFNVFQRWGLFCARHPVIVFVCGVAVIATCAAGLAKFQVVTDPVLLWSAPDSRSRVQKDYFDQHFGPFYRAEQLIITAPGSEWTNYDPYPSGDPIPFSPVLRKDILHQILDLQTNIEQLQVWYEEEKRNITLEDICMKPLAPVNNNCTIMSPLNYFQNSHHMLDLRIGDFFYTYADYHTHLMYCAEAPASVNDTTQLHTSCLGTFGGPVFPWIALGGYEGENFTQAEALIITFVVDNSLNETEVNRALAWEKAFVDFMKNYTDPANPANSNLSISFSAQRSIEDELDRESATDIYTILVSYLIMFAYISIALGQFYSCSRLLIDSKISLGLCGVLIVLCATACSIGVFSYAGIPATLIIIEVVPFLVLAVGVDNIFILVQAFQRDERRKNEELEDQIARILGQVAPSLFLTSFSETVAFCLGGLSNMPAVRVFSLYAGLAVFFDFLLQITCFVSLLTIDARRQENNRMDFCCCVKVAGKSDVPKSEGFLYAFVKHIYAPIVLKDWIRPFVILLFAGAVAYSGAVVNKLDVGLDQKLSMPEDSYVLEYFSNISRYLKVGAPVYFVVEEGHDYTTKEGQNMICGSSGCNRDSLVQQIGDAHLIADYSKIFAAPSSWMDDYFDWMNPLGNPPCCRVYNNTERFCNASVDSDTCVGCRSPKDRGIRPVHDEFMEFLPMFLTDVPTTDCAKGGHAAYNSAVDLKRNDVGATYFMTYHVNCNTSADYINALKYAEELASNITTAMNITDNKYKVFPYSYFYVFYEQYLTIYHDTMTSLSWSALAVFLVSFCMLGFDLVSALIIILTIGMIVLDMMGVMYLWGISLNAVSLVNLVMAMGISVEFCSHVTRAFAVSTKTSRVERAKEALVHMGSSVFSGITLTKFGGIVVLAFAKSQLFQVFYFRMYLSIVLLGFSHGLIFLPVLLSYIGPSVNKAKLFSQQNGVQSQPVNNERTPLLHDSRRREAGSNAPLGTSNGIYV</sequence>
<feature type="compositionally biased region" description="Polar residues" evidence="16">
    <location>
        <begin position="1332"/>
        <end position="1342"/>
    </location>
</feature>
<feature type="compositionally biased region" description="Basic and acidic residues" evidence="16">
    <location>
        <begin position="1344"/>
        <end position="1354"/>
    </location>
</feature>
<dbReference type="Pfam" id="PF16414">
    <property type="entry name" value="NPC1_N"/>
    <property type="match status" value="2"/>
</dbReference>
<keyword evidence="12" id="KW-1207">Sterol metabolism</keyword>
<reference evidence="21" key="2">
    <citation type="submission" date="2025-08" db="UniProtKB">
        <authorList>
            <consortium name="RefSeq"/>
        </authorList>
    </citation>
    <scope>IDENTIFICATION</scope>
    <source>
        <strain evidence="21">S238N-H82</strain>
        <tissue evidence="21">Testes</tissue>
    </source>
</reference>
<dbReference type="Gene3D" id="1.20.1640.10">
    <property type="entry name" value="Multidrug efflux transporter AcrB transmembrane domain"/>
    <property type="match status" value="2"/>
</dbReference>
<evidence type="ECO:0000256" key="13">
    <source>
        <dbReference type="ARBA" id="ARBA00023180"/>
    </source>
</evidence>
<evidence type="ECO:0000256" key="12">
    <source>
        <dbReference type="ARBA" id="ARBA00023166"/>
    </source>
</evidence>
<dbReference type="PANTHER" id="PTHR45727:SF2">
    <property type="entry name" value="NPC INTRACELLULAR CHOLESTEROL TRANSPORTER 1"/>
    <property type="match status" value="1"/>
</dbReference>
<dbReference type="GO" id="GO:0008203">
    <property type="term" value="P:cholesterol metabolic process"/>
    <property type="evidence" value="ECO:0007669"/>
    <property type="project" value="UniProtKB-KW"/>
</dbReference>
<evidence type="ECO:0000256" key="17">
    <source>
        <dbReference type="SAM" id="Phobius"/>
    </source>
</evidence>
<gene>
    <name evidence="21" type="primary">LOC118404688</name>
</gene>
<dbReference type="FunFam" id="1.20.1640.10:FF:000010">
    <property type="entry name" value="NPC intracellular cholesterol transporter 1"/>
    <property type="match status" value="1"/>
</dbReference>
<feature type="compositionally biased region" description="Polar residues" evidence="16">
    <location>
        <begin position="1359"/>
        <end position="1368"/>
    </location>
</feature>
<comment type="subcellular location">
    <subcellularLocation>
        <location evidence="1">Endomembrane system</location>
        <topology evidence="1">Multi-pass membrane protein</topology>
    </subcellularLocation>
</comment>
<keyword evidence="13" id="KW-0325">Glycoprotein</keyword>
<feature type="transmembrane region" description="Helical" evidence="17">
    <location>
        <begin position="724"/>
        <end position="747"/>
    </location>
</feature>
<evidence type="ECO:0000256" key="7">
    <source>
        <dbReference type="ARBA" id="ARBA00022989"/>
    </source>
</evidence>
<feature type="transmembrane region" description="Helical" evidence="17">
    <location>
        <begin position="325"/>
        <end position="344"/>
    </location>
</feature>
<dbReference type="GO" id="GO:0005319">
    <property type="term" value="F:lipid transporter activity"/>
    <property type="evidence" value="ECO:0007669"/>
    <property type="project" value="InterPro"/>
</dbReference>
<feature type="domain" description="SSD" evidence="19">
    <location>
        <begin position="689"/>
        <end position="854"/>
    </location>
</feature>
<dbReference type="GO" id="GO:0042632">
    <property type="term" value="P:cholesterol homeostasis"/>
    <property type="evidence" value="ECO:0000318"/>
    <property type="project" value="GO_Central"/>
</dbReference>
<evidence type="ECO:0000256" key="16">
    <source>
        <dbReference type="SAM" id="MobiDB-lite"/>
    </source>
</evidence>
<evidence type="ECO:0000256" key="4">
    <source>
        <dbReference type="ARBA" id="ARBA00022548"/>
    </source>
</evidence>
<dbReference type="InterPro" id="IPR053956">
    <property type="entry name" value="NPC1_MLD"/>
</dbReference>
<evidence type="ECO:0000256" key="8">
    <source>
        <dbReference type="ARBA" id="ARBA00023055"/>
    </source>
</evidence>
<feature type="transmembrane region" description="Helical" evidence="17">
    <location>
        <begin position="832"/>
        <end position="854"/>
    </location>
</feature>
<protein>
    <submittedName>
        <fullName evidence="21">NPC intracellular cholesterol transporter 1-like</fullName>
    </submittedName>
</protein>
<dbReference type="GO" id="GO:0015918">
    <property type="term" value="P:sterol transport"/>
    <property type="evidence" value="ECO:0000318"/>
    <property type="project" value="GO_Central"/>
</dbReference>
<evidence type="ECO:0000256" key="15">
    <source>
        <dbReference type="ARBA" id="ARBA00034049"/>
    </source>
</evidence>
<keyword evidence="20" id="KW-1185">Reference proteome</keyword>
<dbReference type="GO" id="GO:0030301">
    <property type="term" value="P:cholesterol transport"/>
    <property type="evidence" value="ECO:0007669"/>
    <property type="project" value="UniProtKB-ARBA"/>
</dbReference>
<evidence type="ECO:0000256" key="3">
    <source>
        <dbReference type="ARBA" id="ARBA00022448"/>
    </source>
</evidence>
<feature type="transmembrane region" description="Helical" evidence="17">
    <location>
        <begin position="690"/>
        <end position="712"/>
    </location>
</feature>
<keyword evidence="9" id="KW-0443">Lipid metabolism</keyword>
<name>A0A9J7KI57_BRAFL</name>
<dbReference type="GO" id="GO:0015485">
    <property type="term" value="F:cholesterol binding"/>
    <property type="evidence" value="ECO:0000318"/>
    <property type="project" value="GO_Central"/>
</dbReference>
<evidence type="ECO:0000256" key="11">
    <source>
        <dbReference type="ARBA" id="ARBA00023157"/>
    </source>
</evidence>
<dbReference type="InterPro" id="IPR000731">
    <property type="entry name" value="SSD"/>
</dbReference>
<organism evidence="20 21">
    <name type="scientific">Branchiostoma floridae</name>
    <name type="common">Florida lancelet</name>
    <name type="synonym">Amphioxus</name>
    <dbReference type="NCBI Taxonomy" id="7739"/>
    <lineage>
        <taxon>Eukaryota</taxon>
        <taxon>Metazoa</taxon>
        <taxon>Chordata</taxon>
        <taxon>Cephalochordata</taxon>
        <taxon>Leptocardii</taxon>
        <taxon>Amphioxiformes</taxon>
        <taxon>Branchiostomatidae</taxon>
        <taxon>Branchiostoma</taxon>
    </lineage>
</organism>